<keyword evidence="2" id="KW-1185">Reference proteome</keyword>
<dbReference type="Proteomes" id="UP000503405">
    <property type="component" value="Segment"/>
</dbReference>
<organism evidence="1 2">
    <name type="scientific">Bacillus phage Izhevsk</name>
    <dbReference type="NCBI Taxonomy" id="2724322"/>
    <lineage>
        <taxon>Viruses</taxon>
        <taxon>Duplodnaviria</taxon>
        <taxon>Heunggongvirae</taxon>
        <taxon>Uroviricota</taxon>
        <taxon>Caudoviricetes</taxon>
        <taxon>Joanripponvirinae</taxon>
        <taxon>Tsamsavirus</taxon>
        <taxon>Tsamsavirus izhevsk</taxon>
    </lineage>
</organism>
<dbReference type="EMBL" id="MT254578">
    <property type="protein sequence ID" value="QIW89905.1"/>
    <property type="molecule type" value="Genomic_DNA"/>
</dbReference>
<gene>
    <name evidence="1" type="ORF">Izhevsk_224</name>
</gene>
<proteinExistence type="predicted"/>
<accession>A0A6H0X6H4</accession>
<reference evidence="1 2" key="1">
    <citation type="submission" date="2020-03" db="EMBL/GenBank/DDBJ databases">
        <authorList>
            <person name="Skorynina A."/>
            <person name="Kazantseva O."/>
            <person name="Baycher S."/>
            <person name="Piligrimova E."/>
            <person name="Kuliabin V."/>
            <person name="Shadrin A."/>
        </authorList>
    </citation>
    <scope>NUCLEOTIDE SEQUENCE [LARGE SCALE GENOMIC DNA]</scope>
</reference>
<evidence type="ECO:0000313" key="1">
    <source>
        <dbReference type="EMBL" id="QIW89905.1"/>
    </source>
</evidence>
<sequence>MMMMSNIEREEMLDYLRILSGLNSNGFRCEKEIREVLEIVHEKEFGFDGKIQASFRRLELNKLLQEQVFNSRLKDGIANQGKLIRVTEADRQVGKTTLLIGLSLDFNIPILVGHSGLVEHAKELAVKEFGARGENLSVMVGKYHEVMGRKFPNGILVDCSVRYEDYKEIRKYKHIRGGFHHDKDFI</sequence>
<evidence type="ECO:0000313" key="2">
    <source>
        <dbReference type="Proteomes" id="UP000503405"/>
    </source>
</evidence>
<protein>
    <submittedName>
        <fullName evidence="1">Uncharacterized protein</fullName>
    </submittedName>
</protein>
<name>A0A6H0X6H4_9CAUD</name>